<organism evidence="2">
    <name type="scientific">Amblyomma parvum</name>
    <name type="common">South American tick</name>
    <dbReference type="NCBI Taxonomy" id="251391"/>
    <lineage>
        <taxon>Eukaryota</taxon>
        <taxon>Metazoa</taxon>
        <taxon>Ecdysozoa</taxon>
        <taxon>Arthropoda</taxon>
        <taxon>Chelicerata</taxon>
        <taxon>Arachnida</taxon>
        <taxon>Acari</taxon>
        <taxon>Parasitiformes</taxon>
        <taxon>Ixodida</taxon>
        <taxon>Ixodoidea</taxon>
        <taxon>Ixodidae</taxon>
        <taxon>Amblyomminae</taxon>
        <taxon>Amblyomma</taxon>
    </lineage>
</organism>
<feature type="signal peptide" evidence="1">
    <location>
        <begin position="1"/>
        <end position="19"/>
    </location>
</feature>
<dbReference type="EMBL" id="GBBL01000435">
    <property type="protein sequence ID" value="JAC26885.1"/>
    <property type="molecule type" value="mRNA"/>
</dbReference>
<protein>
    <submittedName>
        <fullName evidence="2">Putative lipocalin-2 1</fullName>
    </submittedName>
</protein>
<evidence type="ECO:0000256" key="1">
    <source>
        <dbReference type="SAM" id="SignalP"/>
    </source>
</evidence>
<reference evidence="2" key="1">
    <citation type="submission" date="2014-03" db="EMBL/GenBank/DDBJ databases">
        <title>The sialotranscriptome of Amblyomma triste, Amblyomma parvum and Amblyomma cajennense ticks, uncovered by 454-based RNA-seq.</title>
        <authorList>
            <person name="Garcia G.R."/>
            <person name="Gardinassi L.G."/>
            <person name="Ribeiro J.M."/>
            <person name="Anatrielo E."/>
            <person name="Ferreira B.R."/>
            <person name="Moreira H.N."/>
            <person name="Mafra C."/>
            <person name="Olegario M.M."/>
            <person name="Szabo P.J."/>
            <person name="Miranda-Santos I.K."/>
            <person name="Maruyama S.R."/>
        </authorList>
    </citation>
    <scope>NUCLEOTIDE SEQUENCE</scope>
    <source>
        <strain evidence="2">Araguapaz</strain>
        <tissue evidence="2">Salivary glands</tissue>
    </source>
</reference>
<accession>A0A023G1T1</accession>
<dbReference type="AlphaFoldDB" id="A0A023G1T1"/>
<evidence type="ECO:0000313" key="2">
    <source>
        <dbReference type="EMBL" id="JAC26885.1"/>
    </source>
</evidence>
<keyword evidence="1" id="KW-0732">Signal</keyword>
<proteinExistence type="evidence at transcript level"/>
<feature type="chain" id="PRO_5001516047" evidence="1">
    <location>
        <begin position="20"/>
        <end position="253"/>
    </location>
</feature>
<sequence length="253" mass="28474">MGCLIATALSIANFVLVCADSQYRGVSRMAVHEDYFQYQNISKALNTPDIHWFYGSNYDIDQSDEKCIYFKFQNVSKDSIDFYSVFAKNSESGEGSGSESMVAKVASQEKQERVNYTGSFYALPMIALNGSKVERNTSNALYITSPDAGEKVTHAKNFSLIYHKPGECLIFLVLSNTNNIVEQWPNNLDQYENKCIILLTDSAARKGIIGTHSRTNWCQNMFHSACLKYDNKILRTRFNNSCRSPEVAPLPAC</sequence>
<name>A0A023G1T1_AMBPA</name>